<proteinExistence type="predicted"/>
<dbReference type="Proteomes" id="UP000028302">
    <property type="component" value="Unassembled WGS sequence"/>
</dbReference>
<accession>A0A084INN0</accession>
<name>A0A084INN0_SALHC</name>
<organism evidence="1 2">
    <name type="scientific">Salinisphaera hydrothermalis (strain C41B8)</name>
    <dbReference type="NCBI Taxonomy" id="1304275"/>
    <lineage>
        <taxon>Bacteria</taxon>
        <taxon>Pseudomonadati</taxon>
        <taxon>Pseudomonadota</taxon>
        <taxon>Gammaproteobacteria</taxon>
        <taxon>Salinisphaerales</taxon>
        <taxon>Salinisphaeraceae</taxon>
        <taxon>Salinisphaera</taxon>
    </lineage>
</organism>
<dbReference type="AlphaFoldDB" id="A0A084INN0"/>
<evidence type="ECO:0000313" key="1">
    <source>
        <dbReference type="EMBL" id="KEZ78314.1"/>
    </source>
</evidence>
<comment type="caution">
    <text evidence="1">The sequence shown here is derived from an EMBL/GenBank/DDBJ whole genome shotgun (WGS) entry which is preliminary data.</text>
</comment>
<evidence type="ECO:0000313" key="2">
    <source>
        <dbReference type="Proteomes" id="UP000028302"/>
    </source>
</evidence>
<dbReference type="RefSeq" id="WP_037335187.1">
    <property type="nucleotide sequence ID" value="NZ_APNK01000005.1"/>
</dbReference>
<keyword evidence="2" id="KW-1185">Reference proteome</keyword>
<gene>
    <name evidence="1" type="ORF">C41B8_05413</name>
</gene>
<dbReference type="eggNOG" id="ENOG50349YH">
    <property type="taxonomic scope" value="Bacteria"/>
</dbReference>
<reference evidence="1 2" key="1">
    <citation type="submission" date="2013-03" db="EMBL/GenBank/DDBJ databases">
        <title>Salinisphaera hydrothermalis C41B8 Genome Sequencing.</title>
        <authorList>
            <person name="Li C."/>
            <person name="Lai Q."/>
            <person name="Shao Z."/>
        </authorList>
    </citation>
    <scope>NUCLEOTIDE SEQUENCE [LARGE SCALE GENOMIC DNA]</scope>
    <source>
        <strain evidence="1 2">C41B8</strain>
    </source>
</reference>
<dbReference type="STRING" id="1304275.C41B8_05413"/>
<dbReference type="EMBL" id="APNK01000005">
    <property type="protein sequence ID" value="KEZ78314.1"/>
    <property type="molecule type" value="Genomic_DNA"/>
</dbReference>
<protein>
    <submittedName>
        <fullName evidence="1">Uncharacterized protein</fullName>
    </submittedName>
</protein>
<sequence length="190" mass="19379">MSNVNRAVGLLPVGHLSGGTPQRMSEYTIAGGYGTDIFYGDPVKATGTGKNIALAAAGDRLTGVFAGCQYIDTSGAIQYRAFWPASTQVQSGTQVKAFVIDDPSTVFEIQASGDLAEGDIRAAANILAGDGNAATGNSGVQLDSDSVSTGTGKQLKILGLAERADNDYGVNANVRVVISLHELAGPATAV</sequence>